<protein>
    <submittedName>
        <fullName evidence="2">Uncharacterized protein</fullName>
    </submittedName>
</protein>
<dbReference type="Proteomes" id="UP001362999">
    <property type="component" value="Unassembled WGS sequence"/>
</dbReference>
<gene>
    <name evidence="2" type="ORF">R3P38DRAFT_2775319</name>
</gene>
<reference evidence="2 3" key="1">
    <citation type="journal article" date="2024" name="J Genomics">
        <title>Draft genome sequencing and assembly of Favolaschia claudopus CIRM-BRFM 2984 isolated from oak limbs.</title>
        <authorList>
            <person name="Navarro D."/>
            <person name="Drula E."/>
            <person name="Chaduli D."/>
            <person name="Cazenave R."/>
            <person name="Ahrendt S."/>
            <person name="Wang J."/>
            <person name="Lipzen A."/>
            <person name="Daum C."/>
            <person name="Barry K."/>
            <person name="Grigoriev I.V."/>
            <person name="Favel A."/>
            <person name="Rosso M.N."/>
            <person name="Martin F."/>
        </authorList>
    </citation>
    <scope>NUCLEOTIDE SEQUENCE [LARGE SCALE GENOMIC DNA]</scope>
    <source>
        <strain evidence="2 3">CIRM-BRFM 2984</strain>
    </source>
</reference>
<dbReference type="EMBL" id="JAWWNJ010000026">
    <property type="protein sequence ID" value="KAK7029875.1"/>
    <property type="molecule type" value="Genomic_DNA"/>
</dbReference>
<feature type="region of interest" description="Disordered" evidence="1">
    <location>
        <begin position="95"/>
        <end position="132"/>
    </location>
</feature>
<accession>A0AAW0BSR6</accession>
<comment type="caution">
    <text evidence="2">The sequence shown here is derived from an EMBL/GenBank/DDBJ whole genome shotgun (WGS) entry which is preliminary data.</text>
</comment>
<evidence type="ECO:0000313" key="2">
    <source>
        <dbReference type="EMBL" id="KAK7029875.1"/>
    </source>
</evidence>
<evidence type="ECO:0000256" key="1">
    <source>
        <dbReference type="SAM" id="MobiDB-lite"/>
    </source>
</evidence>
<sequence length="132" mass="14408">MIVLQSYNKILAGFISDLMVRLTSAHCPGPRKIPVEVNGAHGDTARMVQSVVAAEWAKDLSSRFTSMIESESFLVLLHIQRKNAPVAHLDHDAWLDGQQPDVEPATKVSRPGNDVGGRGKTGKVPVNSIRRN</sequence>
<keyword evidence="3" id="KW-1185">Reference proteome</keyword>
<dbReference type="AlphaFoldDB" id="A0AAW0BSR6"/>
<proteinExistence type="predicted"/>
<evidence type="ECO:0000313" key="3">
    <source>
        <dbReference type="Proteomes" id="UP001362999"/>
    </source>
</evidence>
<name>A0AAW0BSR6_9AGAR</name>
<organism evidence="2 3">
    <name type="scientific">Favolaschia claudopus</name>
    <dbReference type="NCBI Taxonomy" id="2862362"/>
    <lineage>
        <taxon>Eukaryota</taxon>
        <taxon>Fungi</taxon>
        <taxon>Dikarya</taxon>
        <taxon>Basidiomycota</taxon>
        <taxon>Agaricomycotina</taxon>
        <taxon>Agaricomycetes</taxon>
        <taxon>Agaricomycetidae</taxon>
        <taxon>Agaricales</taxon>
        <taxon>Marasmiineae</taxon>
        <taxon>Mycenaceae</taxon>
        <taxon>Favolaschia</taxon>
    </lineage>
</organism>